<evidence type="ECO:0000313" key="1">
    <source>
        <dbReference type="EMBL" id="DAD80476.1"/>
    </source>
</evidence>
<dbReference type="EMBL" id="BK014884">
    <property type="protein sequence ID" value="DAD80476.1"/>
    <property type="molecule type" value="Genomic_DNA"/>
</dbReference>
<accession>A0A8S5ME25</accession>
<organism evidence="1">
    <name type="scientific">Siphoviridae sp. ctYh54</name>
    <dbReference type="NCBI Taxonomy" id="2826379"/>
    <lineage>
        <taxon>Viruses</taxon>
        <taxon>Duplodnaviria</taxon>
        <taxon>Heunggongvirae</taxon>
        <taxon>Uroviricota</taxon>
        <taxon>Caudoviricetes</taxon>
    </lineage>
</organism>
<sequence length="56" mass="6646">MLLLLISENALALVTILHYSCLHHTSPWHQEMELHHRHRTVQILALLTELSWYMSN</sequence>
<reference evidence="1" key="1">
    <citation type="journal article" date="2021" name="Proc. Natl. Acad. Sci. U.S.A.">
        <title>A Catalog of Tens of Thousands of Viruses from Human Metagenomes Reveals Hidden Associations with Chronic Diseases.</title>
        <authorList>
            <person name="Tisza M.J."/>
            <person name="Buck C.B."/>
        </authorList>
    </citation>
    <scope>NUCLEOTIDE SEQUENCE</scope>
    <source>
        <strain evidence="1">CtYh54</strain>
    </source>
</reference>
<protein>
    <submittedName>
        <fullName evidence="1">Uncharacterized protein</fullName>
    </submittedName>
</protein>
<proteinExistence type="predicted"/>
<name>A0A8S5ME25_9CAUD</name>